<accession>A0AA37NYI7</accession>
<name>A0AA37NYI7_9BACT</name>
<sequence>MDAAARQASFKGRKKFFICFKFKMNPIKEQNYKKSANDTLFQANKFARGSKYIPRAPRTTRFPGINCYFCME</sequence>
<reference evidence="1" key="1">
    <citation type="submission" date="2022-01" db="EMBL/GenBank/DDBJ databases">
        <title>Novel bile acid biosynthetic pathways are enriched in the microbiome of centenarians.</title>
        <authorList>
            <person name="Sato Y."/>
            <person name="Atarashi K."/>
            <person name="Plichta R.D."/>
            <person name="Arai Y."/>
            <person name="Sasajima S."/>
            <person name="Kearney M.S."/>
            <person name="Suda W."/>
            <person name="Takeshita K."/>
            <person name="Sasaki T."/>
            <person name="Okamoto S."/>
            <person name="Skelly N.A."/>
            <person name="Okamura Y."/>
            <person name="Vlamakis H."/>
            <person name="Li Y."/>
            <person name="Tanoue T."/>
            <person name="Takei H."/>
            <person name="Nittono H."/>
            <person name="Narushima S."/>
            <person name="Irie J."/>
            <person name="Itoh H."/>
            <person name="Moriya K."/>
            <person name="Sugiura Y."/>
            <person name="Suematsu M."/>
            <person name="Moritoki N."/>
            <person name="Shibata S."/>
            <person name="Littman R.D."/>
            <person name="Fischbach A.M."/>
            <person name="Uwamino Y."/>
            <person name="Inoue T."/>
            <person name="Honda A."/>
            <person name="Hattori M."/>
            <person name="Murai T."/>
            <person name="Xavier J.R."/>
            <person name="Hirose N."/>
            <person name="Honda K."/>
        </authorList>
    </citation>
    <scope>NUCLEOTIDE SEQUENCE</scope>
    <source>
        <strain evidence="1">CE91-St16</strain>
    </source>
</reference>
<protein>
    <submittedName>
        <fullName evidence="1">Uncharacterized protein</fullName>
    </submittedName>
</protein>
<evidence type="ECO:0000313" key="2">
    <source>
        <dbReference type="Proteomes" id="UP001055105"/>
    </source>
</evidence>
<dbReference type="Proteomes" id="UP001055105">
    <property type="component" value="Unassembled WGS sequence"/>
</dbReference>
<comment type="caution">
    <text evidence="1">The sequence shown here is derived from an EMBL/GenBank/DDBJ whole genome shotgun (WGS) entry which is preliminary data.</text>
</comment>
<dbReference type="EMBL" id="BQOL01000001">
    <property type="protein sequence ID" value="GKI17410.1"/>
    <property type="molecule type" value="Genomic_DNA"/>
</dbReference>
<evidence type="ECO:0000313" key="1">
    <source>
        <dbReference type="EMBL" id="GKI17410.1"/>
    </source>
</evidence>
<dbReference type="AlphaFoldDB" id="A0AA37NYI7"/>
<gene>
    <name evidence="1" type="ORF">CE91St16_03180</name>
</gene>
<proteinExistence type="predicted"/>
<organism evidence="1 2">
    <name type="scientific">Alistipes finegoldii</name>
    <dbReference type="NCBI Taxonomy" id="214856"/>
    <lineage>
        <taxon>Bacteria</taxon>
        <taxon>Pseudomonadati</taxon>
        <taxon>Bacteroidota</taxon>
        <taxon>Bacteroidia</taxon>
        <taxon>Bacteroidales</taxon>
        <taxon>Rikenellaceae</taxon>
        <taxon>Alistipes</taxon>
    </lineage>
</organism>